<dbReference type="SMART" id="SM00387">
    <property type="entry name" value="HATPase_c"/>
    <property type="match status" value="1"/>
</dbReference>
<dbReference type="PROSITE" id="PS50109">
    <property type="entry name" value="HIS_KIN"/>
    <property type="match status" value="1"/>
</dbReference>
<feature type="transmembrane region" description="Helical" evidence="4">
    <location>
        <begin position="260"/>
        <end position="280"/>
    </location>
</feature>
<dbReference type="SUPFAM" id="SSF55874">
    <property type="entry name" value="ATPase domain of HSP90 chaperone/DNA topoisomerase II/histidine kinase"/>
    <property type="match status" value="1"/>
</dbReference>
<protein>
    <recommendedName>
        <fullName evidence="2">histidine kinase</fullName>
        <ecNumber evidence="2">2.7.13.3</ecNumber>
    </recommendedName>
</protein>
<dbReference type="Gene3D" id="3.30.565.10">
    <property type="entry name" value="Histidine kinase-like ATPase, C-terminal domain"/>
    <property type="match status" value="1"/>
</dbReference>
<dbReference type="Pfam" id="PF00512">
    <property type="entry name" value="HisKA"/>
    <property type="match status" value="1"/>
</dbReference>
<dbReference type="Gene3D" id="1.10.287.130">
    <property type="match status" value="1"/>
</dbReference>
<evidence type="ECO:0000313" key="7">
    <source>
        <dbReference type="EMBL" id="MBO1317154.1"/>
    </source>
</evidence>
<dbReference type="InterPro" id="IPR035965">
    <property type="entry name" value="PAS-like_dom_sf"/>
</dbReference>
<dbReference type="Gene3D" id="3.30.450.40">
    <property type="match status" value="1"/>
</dbReference>
<gene>
    <name evidence="7" type="ORF">J3U88_01695</name>
</gene>
<feature type="transmembrane region" description="Helical" evidence="4">
    <location>
        <begin position="183"/>
        <end position="204"/>
    </location>
</feature>
<feature type="transmembrane region" description="Helical" evidence="4">
    <location>
        <begin position="377"/>
        <end position="396"/>
    </location>
</feature>
<feature type="domain" description="PAC" evidence="6">
    <location>
        <begin position="641"/>
        <end position="693"/>
    </location>
</feature>
<evidence type="ECO:0000259" key="5">
    <source>
        <dbReference type="PROSITE" id="PS50109"/>
    </source>
</evidence>
<dbReference type="InterPro" id="IPR013656">
    <property type="entry name" value="PAS_4"/>
</dbReference>
<dbReference type="EC" id="2.7.13.3" evidence="2"/>
<evidence type="ECO:0000256" key="1">
    <source>
        <dbReference type="ARBA" id="ARBA00000085"/>
    </source>
</evidence>
<dbReference type="SMART" id="SM00388">
    <property type="entry name" value="HisKA"/>
    <property type="match status" value="1"/>
</dbReference>
<dbReference type="SUPFAM" id="SSF47384">
    <property type="entry name" value="Homodimeric domain of signal transducing histidine kinase"/>
    <property type="match status" value="1"/>
</dbReference>
<dbReference type="EMBL" id="JAFREP010000001">
    <property type="protein sequence ID" value="MBO1317154.1"/>
    <property type="molecule type" value="Genomic_DNA"/>
</dbReference>
<dbReference type="PROSITE" id="PS50113">
    <property type="entry name" value="PAC"/>
    <property type="match status" value="1"/>
</dbReference>
<dbReference type="CDD" id="cd00082">
    <property type="entry name" value="HisKA"/>
    <property type="match status" value="1"/>
</dbReference>
<sequence length="920" mass="103293">MLESLKKRWLEQADRLGYLGLTLLIVFGLMNVIHNLTYRQPSDGASLTMENGALVVVDSDFSADTSLQIGDVLIGIDDRDILTEDDYQDFLHEVTVGSRHLYQVMRGGTRYEYWVEIKGLKNPELLVYTAYTLSGFIYILFLFLVLSQNLSLYIHSRLIMFCLCVYLAFVFQDTPKLSPLDWISYHLSQLGTLLLPSALFSMALKQTLRDNRWLAFLQVVHWVPTLAGAFLTLILPPLLLSFNEEGMGPRVFSDILRMQGFWGGALVFLAVLLPTLLAEIRRSERNLSLFWAVSWLPYGLTLWKLEYPFSSAISGLAPIFLPLAMVFRWSREGRLYLGSLGKKGFVYLVVTLFLILGYFLFVGSFQVLLGSSIGPDGLSIVSGLGIMFAAVSYTALRHYVTDALDRLIYGERFEPLKELLDFSAINRADMEIEAFLTTICARIRHAFGVNQALAYVRGWDGNSFWLVGDADQPRLVFETLPPALLQGGLLRGAQVTAGPSAEDEEPLFAGDDVLAPIRVSGQLAALIVFVPREGRGLPPEEDRMLKSLLEQCGVLMENMELYENINQKAQSIMQLKEYNENIIESSRIGILTTDEMERAVSCNSAFADIVGAPRDALAGQKFPEWFMEYEETDRSAMKFGMNYEVAVVNRRGREMALDIRKTPLKTKDNVVYGTLYLVEDISEKKRISQQMMQQEKLASIGMLAAGVAHEINTPLTGIVSYAQFLIQDPAVGEEQRELLDLMLNQSERATHIVASLLNFSRKESQPKGPVDVIAVLEQTLKFLHHQLQKNGVNVVCLFPEEAAYLEGLSNQIQQVFVNLIVNAKDAMPEGGELKIEIRMRDAFIDLRFIDAGTGMDWQTQKHIFDPFFTTKEVGKGTGLGLSVVYNIVQEHGGHIEVESKVGRGSIFSLRFPRLRQPVPA</sequence>
<dbReference type="Proteomes" id="UP000664417">
    <property type="component" value="Unassembled WGS sequence"/>
</dbReference>
<reference evidence="7" key="1">
    <citation type="submission" date="2021-03" db="EMBL/GenBank/DDBJ databases">
        <authorList>
            <person name="Wang G."/>
        </authorList>
    </citation>
    <scope>NUCLEOTIDE SEQUENCE</scope>
    <source>
        <strain evidence="7">KCTC 12899</strain>
    </source>
</reference>
<accession>A0A8J7Q0W5</accession>
<comment type="caution">
    <text evidence="7">The sequence shown here is derived from an EMBL/GenBank/DDBJ whole genome shotgun (WGS) entry which is preliminary data.</text>
</comment>
<dbReference type="PANTHER" id="PTHR43065:SF42">
    <property type="entry name" value="TWO-COMPONENT SENSOR PPRA"/>
    <property type="match status" value="1"/>
</dbReference>
<dbReference type="InterPro" id="IPR036890">
    <property type="entry name" value="HATPase_C_sf"/>
</dbReference>
<dbReference type="PRINTS" id="PR00344">
    <property type="entry name" value="BCTRLSENSOR"/>
</dbReference>
<feature type="transmembrane region" description="Helical" evidence="4">
    <location>
        <begin position="125"/>
        <end position="145"/>
    </location>
</feature>
<evidence type="ECO:0000256" key="3">
    <source>
        <dbReference type="ARBA" id="ARBA00022553"/>
    </source>
</evidence>
<keyword evidence="4" id="KW-1133">Transmembrane helix</keyword>
<dbReference type="InterPro" id="IPR004358">
    <property type="entry name" value="Sig_transdc_His_kin-like_C"/>
</dbReference>
<dbReference type="PANTHER" id="PTHR43065">
    <property type="entry name" value="SENSOR HISTIDINE KINASE"/>
    <property type="match status" value="1"/>
</dbReference>
<dbReference type="InterPro" id="IPR003594">
    <property type="entry name" value="HATPase_dom"/>
</dbReference>
<dbReference type="InterPro" id="IPR005467">
    <property type="entry name" value="His_kinase_dom"/>
</dbReference>
<name>A0A8J7Q0W5_9BACT</name>
<comment type="catalytic activity">
    <reaction evidence="1">
        <text>ATP + protein L-histidine = ADP + protein N-phospho-L-histidine.</text>
        <dbReference type="EC" id="2.7.13.3"/>
    </reaction>
</comment>
<keyword evidence="3" id="KW-0597">Phosphoprotein</keyword>
<keyword evidence="4" id="KW-0472">Membrane</keyword>
<dbReference type="InterPro" id="IPR036097">
    <property type="entry name" value="HisK_dim/P_sf"/>
</dbReference>
<dbReference type="Gene3D" id="3.30.450.20">
    <property type="entry name" value="PAS domain"/>
    <property type="match status" value="1"/>
</dbReference>
<keyword evidence="8" id="KW-1185">Reference proteome</keyword>
<proteinExistence type="predicted"/>
<dbReference type="SUPFAM" id="SSF55781">
    <property type="entry name" value="GAF domain-like"/>
    <property type="match status" value="1"/>
</dbReference>
<dbReference type="SUPFAM" id="SSF50156">
    <property type="entry name" value="PDZ domain-like"/>
    <property type="match status" value="1"/>
</dbReference>
<feature type="transmembrane region" description="Helical" evidence="4">
    <location>
        <begin position="216"/>
        <end position="240"/>
    </location>
</feature>
<feature type="domain" description="Histidine kinase" evidence="5">
    <location>
        <begin position="706"/>
        <end position="915"/>
    </location>
</feature>
<feature type="transmembrane region" description="Helical" evidence="4">
    <location>
        <begin position="152"/>
        <end position="171"/>
    </location>
</feature>
<dbReference type="Gene3D" id="2.30.42.10">
    <property type="match status" value="1"/>
</dbReference>
<dbReference type="InterPro" id="IPR003661">
    <property type="entry name" value="HisK_dim/P_dom"/>
</dbReference>
<dbReference type="InterPro" id="IPR000014">
    <property type="entry name" value="PAS"/>
</dbReference>
<evidence type="ECO:0000256" key="4">
    <source>
        <dbReference type="SAM" id="Phobius"/>
    </source>
</evidence>
<dbReference type="Pfam" id="PF08448">
    <property type="entry name" value="PAS_4"/>
    <property type="match status" value="1"/>
</dbReference>
<feature type="transmembrane region" description="Helical" evidence="4">
    <location>
        <begin position="345"/>
        <end position="365"/>
    </location>
</feature>
<organism evidence="7 8">
    <name type="scientific">Acanthopleuribacter pedis</name>
    <dbReference type="NCBI Taxonomy" id="442870"/>
    <lineage>
        <taxon>Bacteria</taxon>
        <taxon>Pseudomonadati</taxon>
        <taxon>Acidobacteriota</taxon>
        <taxon>Holophagae</taxon>
        <taxon>Acanthopleuribacterales</taxon>
        <taxon>Acanthopleuribacteraceae</taxon>
        <taxon>Acanthopleuribacter</taxon>
    </lineage>
</organism>
<dbReference type="InterPro" id="IPR029016">
    <property type="entry name" value="GAF-like_dom_sf"/>
</dbReference>
<evidence type="ECO:0000259" key="6">
    <source>
        <dbReference type="PROSITE" id="PS50113"/>
    </source>
</evidence>
<dbReference type="Pfam" id="PF02518">
    <property type="entry name" value="HATPase_c"/>
    <property type="match status" value="1"/>
</dbReference>
<dbReference type="InterPro" id="IPR036034">
    <property type="entry name" value="PDZ_sf"/>
</dbReference>
<dbReference type="AlphaFoldDB" id="A0A8J7Q0W5"/>
<dbReference type="InterPro" id="IPR000700">
    <property type="entry name" value="PAS-assoc_C"/>
</dbReference>
<feature type="transmembrane region" description="Helical" evidence="4">
    <location>
        <begin position="309"/>
        <end position="329"/>
    </location>
</feature>
<dbReference type="NCBIfam" id="TIGR00229">
    <property type="entry name" value="sensory_box"/>
    <property type="match status" value="1"/>
</dbReference>
<keyword evidence="4" id="KW-0812">Transmembrane</keyword>
<dbReference type="GO" id="GO:0000155">
    <property type="term" value="F:phosphorelay sensor kinase activity"/>
    <property type="evidence" value="ECO:0007669"/>
    <property type="project" value="InterPro"/>
</dbReference>
<evidence type="ECO:0000313" key="8">
    <source>
        <dbReference type="Proteomes" id="UP000664417"/>
    </source>
</evidence>
<feature type="transmembrane region" description="Helical" evidence="4">
    <location>
        <begin position="16"/>
        <end position="33"/>
    </location>
</feature>
<dbReference type="RefSeq" id="WP_207856387.1">
    <property type="nucleotide sequence ID" value="NZ_JAFREP010000001.1"/>
</dbReference>
<evidence type="ECO:0000256" key="2">
    <source>
        <dbReference type="ARBA" id="ARBA00012438"/>
    </source>
</evidence>
<dbReference type="SUPFAM" id="SSF55785">
    <property type="entry name" value="PYP-like sensor domain (PAS domain)"/>
    <property type="match status" value="1"/>
</dbReference>